<name>A0ACB8T2M0_9AGAM</name>
<dbReference type="EMBL" id="MU277205">
    <property type="protein sequence ID" value="KAI0062939.1"/>
    <property type="molecule type" value="Genomic_DNA"/>
</dbReference>
<accession>A0ACB8T2M0</accession>
<gene>
    <name evidence="1" type="ORF">BV25DRAFT_486693</name>
</gene>
<organism evidence="1 2">
    <name type="scientific">Artomyces pyxidatus</name>
    <dbReference type="NCBI Taxonomy" id="48021"/>
    <lineage>
        <taxon>Eukaryota</taxon>
        <taxon>Fungi</taxon>
        <taxon>Dikarya</taxon>
        <taxon>Basidiomycota</taxon>
        <taxon>Agaricomycotina</taxon>
        <taxon>Agaricomycetes</taxon>
        <taxon>Russulales</taxon>
        <taxon>Auriscalpiaceae</taxon>
        <taxon>Artomyces</taxon>
    </lineage>
</organism>
<dbReference type="Proteomes" id="UP000814140">
    <property type="component" value="Unassembled WGS sequence"/>
</dbReference>
<reference evidence="1" key="1">
    <citation type="submission" date="2021-03" db="EMBL/GenBank/DDBJ databases">
        <authorList>
            <consortium name="DOE Joint Genome Institute"/>
            <person name="Ahrendt S."/>
            <person name="Looney B.P."/>
            <person name="Miyauchi S."/>
            <person name="Morin E."/>
            <person name="Drula E."/>
            <person name="Courty P.E."/>
            <person name="Chicoki N."/>
            <person name="Fauchery L."/>
            <person name="Kohler A."/>
            <person name="Kuo A."/>
            <person name="Labutti K."/>
            <person name="Pangilinan J."/>
            <person name="Lipzen A."/>
            <person name="Riley R."/>
            <person name="Andreopoulos W."/>
            <person name="He G."/>
            <person name="Johnson J."/>
            <person name="Barry K.W."/>
            <person name="Grigoriev I.V."/>
            <person name="Nagy L."/>
            <person name="Hibbett D."/>
            <person name="Henrissat B."/>
            <person name="Matheny P.B."/>
            <person name="Labbe J."/>
            <person name="Martin F."/>
        </authorList>
    </citation>
    <scope>NUCLEOTIDE SEQUENCE</scope>
    <source>
        <strain evidence="1">HHB10654</strain>
    </source>
</reference>
<evidence type="ECO:0000313" key="1">
    <source>
        <dbReference type="EMBL" id="KAI0062939.1"/>
    </source>
</evidence>
<sequence>MMREGLRATERFIGRTDAERVAGRGERLAGVAWSCSWSSPPARDDLTSQSSPSLHPQPPARPSPPRPYLGLPPTLSRLSPALHFYPGDLRRACRPAHGRQHRQAELYCTTFSYAVDSVREKAHRYQRRISGRRENICAYGTHSDCKTRRGG</sequence>
<comment type="caution">
    <text evidence="1">The sequence shown here is derived from an EMBL/GenBank/DDBJ whole genome shotgun (WGS) entry which is preliminary data.</text>
</comment>
<proteinExistence type="predicted"/>
<protein>
    <submittedName>
        <fullName evidence="1">Uncharacterized protein</fullName>
    </submittedName>
</protein>
<evidence type="ECO:0000313" key="2">
    <source>
        <dbReference type="Proteomes" id="UP000814140"/>
    </source>
</evidence>
<keyword evidence="2" id="KW-1185">Reference proteome</keyword>
<reference evidence="1" key="2">
    <citation type="journal article" date="2022" name="New Phytol.">
        <title>Evolutionary transition to the ectomycorrhizal habit in the genomes of a hyperdiverse lineage of mushroom-forming fungi.</title>
        <authorList>
            <person name="Looney B."/>
            <person name="Miyauchi S."/>
            <person name="Morin E."/>
            <person name="Drula E."/>
            <person name="Courty P.E."/>
            <person name="Kohler A."/>
            <person name="Kuo A."/>
            <person name="LaButti K."/>
            <person name="Pangilinan J."/>
            <person name="Lipzen A."/>
            <person name="Riley R."/>
            <person name="Andreopoulos W."/>
            <person name="He G."/>
            <person name="Johnson J."/>
            <person name="Nolan M."/>
            <person name="Tritt A."/>
            <person name="Barry K.W."/>
            <person name="Grigoriev I.V."/>
            <person name="Nagy L.G."/>
            <person name="Hibbett D."/>
            <person name="Henrissat B."/>
            <person name="Matheny P.B."/>
            <person name="Labbe J."/>
            <person name="Martin F.M."/>
        </authorList>
    </citation>
    <scope>NUCLEOTIDE SEQUENCE</scope>
    <source>
        <strain evidence="1">HHB10654</strain>
    </source>
</reference>